<dbReference type="KEGG" id="amd:AMED_8174"/>
<organism evidence="2 3">
    <name type="scientific">Amycolatopsis mediterranei (strain U-32)</name>
    <dbReference type="NCBI Taxonomy" id="749927"/>
    <lineage>
        <taxon>Bacteria</taxon>
        <taxon>Bacillati</taxon>
        <taxon>Actinomycetota</taxon>
        <taxon>Actinomycetes</taxon>
        <taxon>Pseudonocardiales</taxon>
        <taxon>Pseudonocardiaceae</taxon>
        <taxon>Amycolatopsis</taxon>
    </lineage>
</organism>
<dbReference type="RefSeq" id="WP_013229905.1">
    <property type="nucleotide sequence ID" value="NC_014318.1"/>
</dbReference>
<dbReference type="eggNOG" id="ENOG5033G6N">
    <property type="taxonomic scope" value="Bacteria"/>
</dbReference>
<evidence type="ECO:0000313" key="2">
    <source>
        <dbReference type="EMBL" id="ADJ49874.1"/>
    </source>
</evidence>
<evidence type="ECO:0000313" key="3">
    <source>
        <dbReference type="Proteomes" id="UP000000328"/>
    </source>
</evidence>
<dbReference type="AlphaFoldDB" id="A0A0H3DJM0"/>
<keyword evidence="1" id="KW-0472">Membrane</keyword>
<feature type="transmembrane region" description="Helical" evidence="1">
    <location>
        <begin position="35"/>
        <end position="56"/>
    </location>
</feature>
<dbReference type="PATRIC" id="fig|749927.5.peg.8495"/>
<keyword evidence="1" id="KW-0812">Transmembrane</keyword>
<dbReference type="OrthoDB" id="3692307at2"/>
<evidence type="ECO:0000256" key="1">
    <source>
        <dbReference type="SAM" id="Phobius"/>
    </source>
</evidence>
<name>A0A0H3DJM0_AMYMU</name>
<dbReference type="EMBL" id="CP002000">
    <property type="protein sequence ID" value="ADJ49874.1"/>
    <property type="molecule type" value="Genomic_DNA"/>
</dbReference>
<accession>A0A0H3DJM0</accession>
<protein>
    <submittedName>
        <fullName evidence="2">Uncharacterized protein</fullName>
    </submittedName>
</protein>
<proteinExistence type="predicted"/>
<dbReference type="Proteomes" id="UP000000328">
    <property type="component" value="Chromosome"/>
</dbReference>
<dbReference type="HOGENOM" id="CLU_1648589_0_0_11"/>
<reference evidence="2 3" key="1">
    <citation type="journal article" date="2010" name="Cell Res.">
        <title>Complete genome sequence of the rifamycin SV-producing Amycolatopsis mediterranei U32 revealed its genetic characteristics in phylogeny and metabolism.</title>
        <authorList>
            <person name="Zhao W."/>
            <person name="Zhong Y."/>
            <person name="Yuan H."/>
            <person name="Wang J."/>
            <person name="Zheng H."/>
            <person name="Wang Y."/>
            <person name="Cen X."/>
            <person name="Xu F."/>
            <person name="Bai J."/>
            <person name="Han X."/>
            <person name="Lu G."/>
            <person name="Zhu Y."/>
            <person name="Shao Z."/>
            <person name="Yan H."/>
            <person name="Li C."/>
            <person name="Peng N."/>
            <person name="Zhang Z."/>
            <person name="Zhang Y."/>
            <person name="Lin W."/>
            <person name="Fan Y."/>
            <person name="Qin Z."/>
            <person name="Hu Y."/>
            <person name="Zhu B."/>
            <person name="Wang S."/>
            <person name="Ding X."/>
            <person name="Zhao G.P."/>
        </authorList>
    </citation>
    <scope>NUCLEOTIDE SEQUENCE [LARGE SCALE GENOMIC DNA]</scope>
    <source>
        <strain evidence="3">U-32</strain>
    </source>
</reference>
<dbReference type="GeneID" id="92875786"/>
<sequence length="160" mass="17106">MATEIEDRLRRAFAALASTVDVPDSEPELPRRRRWVPVAAIAAAVVVVAGAVAFALNRPDAPPATLAVSTPPRTTAPPPFAFALLTHCGVDEAKVGNTYFEAETPLSGPARSAPPGWDDPYQHGTMTLYPPDAAVFHDARGHEVRFRARPGATGFKHLCD</sequence>
<gene>
    <name evidence="2" type="ordered locus">AMED_8174</name>
</gene>
<keyword evidence="1" id="KW-1133">Transmembrane helix</keyword>